<gene>
    <name evidence="6" type="ORF">SAMN05660429_02869</name>
</gene>
<dbReference type="GO" id="GO:0046872">
    <property type="term" value="F:metal ion binding"/>
    <property type="evidence" value="ECO:0007669"/>
    <property type="project" value="UniProtKB-KW"/>
</dbReference>
<dbReference type="Gene3D" id="3.40.30.10">
    <property type="entry name" value="Glutaredoxin"/>
    <property type="match status" value="1"/>
</dbReference>
<feature type="domain" description="Thioredoxin" evidence="5">
    <location>
        <begin position="36"/>
        <end position="206"/>
    </location>
</feature>
<dbReference type="AlphaFoldDB" id="A0A1I0HQW5"/>
<comment type="similarity">
    <text evidence="1">Belongs to the SCO1/2 family.</text>
</comment>
<dbReference type="OrthoDB" id="9790194at2"/>
<organism evidence="6 7">
    <name type="scientific">Thalassotalea agarivorans</name>
    <name type="common">Thalassomonas agarivorans</name>
    <dbReference type="NCBI Taxonomy" id="349064"/>
    <lineage>
        <taxon>Bacteria</taxon>
        <taxon>Pseudomonadati</taxon>
        <taxon>Pseudomonadota</taxon>
        <taxon>Gammaproteobacteria</taxon>
        <taxon>Alteromonadales</taxon>
        <taxon>Colwelliaceae</taxon>
        <taxon>Thalassotalea</taxon>
    </lineage>
</organism>
<dbReference type="Pfam" id="PF02630">
    <property type="entry name" value="SCO1-SenC"/>
    <property type="match status" value="1"/>
</dbReference>
<keyword evidence="2 3" id="KW-0186">Copper</keyword>
<evidence type="ECO:0000259" key="5">
    <source>
        <dbReference type="PROSITE" id="PS51352"/>
    </source>
</evidence>
<evidence type="ECO:0000256" key="2">
    <source>
        <dbReference type="ARBA" id="ARBA00023008"/>
    </source>
</evidence>
<name>A0A1I0HQW5_THASX</name>
<dbReference type="RefSeq" id="WP_093331982.1">
    <property type="nucleotide sequence ID" value="NZ_AP027363.1"/>
</dbReference>
<dbReference type="InterPro" id="IPR036249">
    <property type="entry name" value="Thioredoxin-like_sf"/>
</dbReference>
<evidence type="ECO:0000256" key="3">
    <source>
        <dbReference type="PIRSR" id="PIRSR603782-1"/>
    </source>
</evidence>
<evidence type="ECO:0000313" key="7">
    <source>
        <dbReference type="Proteomes" id="UP000199308"/>
    </source>
</evidence>
<protein>
    <submittedName>
        <fullName evidence="6">Protein SCO1/2</fullName>
    </submittedName>
</protein>
<dbReference type="InterPro" id="IPR003782">
    <property type="entry name" value="SCO1/SenC"/>
</dbReference>
<sequence>MKKLLYVILALTAAILGAVVFNQLSQKPKPTHALFYETPRAVSAFALTDHLGHTLDKSWLEGHWTFVFLGYTSCPDICPATLQNLNFAYPKLKQIDDRARIALMSVDPLRDTAEKLALYINYFNPEFVAMTGDHATLYPLAREMGMMYSIVDTVQESYYTVDHSASVVLFNPAGNIAAVFKTKHALGEIPTVNPADVVEDFDRIVALSEG</sequence>
<dbReference type="CDD" id="cd02968">
    <property type="entry name" value="SCO"/>
    <property type="match status" value="1"/>
</dbReference>
<accession>A0A1I0HQW5</accession>
<feature type="binding site" evidence="3">
    <location>
        <position position="78"/>
    </location>
    <ligand>
        <name>Cu cation</name>
        <dbReference type="ChEBI" id="CHEBI:23378"/>
    </ligand>
</feature>
<evidence type="ECO:0000256" key="1">
    <source>
        <dbReference type="ARBA" id="ARBA00010996"/>
    </source>
</evidence>
<proteinExistence type="inferred from homology"/>
<evidence type="ECO:0000256" key="4">
    <source>
        <dbReference type="PIRSR" id="PIRSR603782-2"/>
    </source>
</evidence>
<dbReference type="Proteomes" id="UP000199308">
    <property type="component" value="Unassembled WGS sequence"/>
</dbReference>
<feature type="disulfide bond" description="Redox-active" evidence="4">
    <location>
        <begin position="74"/>
        <end position="78"/>
    </location>
</feature>
<evidence type="ECO:0000313" key="6">
    <source>
        <dbReference type="EMBL" id="SET85543.1"/>
    </source>
</evidence>
<feature type="binding site" evidence="3">
    <location>
        <position position="74"/>
    </location>
    <ligand>
        <name>Cu cation</name>
        <dbReference type="ChEBI" id="CHEBI:23378"/>
    </ligand>
</feature>
<feature type="binding site" evidence="3">
    <location>
        <position position="163"/>
    </location>
    <ligand>
        <name>Cu cation</name>
        <dbReference type="ChEBI" id="CHEBI:23378"/>
    </ligand>
</feature>
<reference evidence="6 7" key="1">
    <citation type="submission" date="2016-10" db="EMBL/GenBank/DDBJ databases">
        <authorList>
            <person name="de Groot N.N."/>
        </authorList>
    </citation>
    <scope>NUCLEOTIDE SEQUENCE [LARGE SCALE GENOMIC DNA]</scope>
    <source>
        <strain evidence="6 7">DSM 19706</strain>
    </source>
</reference>
<dbReference type="SUPFAM" id="SSF52833">
    <property type="entry name" value="Thioredoxin-like"/>
    <property type="match status" value="1"/>
</dbReference>
<dbReference type="InterPro" id="IPR013766">
    <property type="entry name" value="Thioredoxin_domain"/>
</dbReference>
<dbReference type="PROSITE" id="PS51352">
    <property type="entry name" value="THIOREDOXIN_2"/>
    <property type="match status" value="1"/>
</dbReference>
<dbReference type="PANTHER" id="PTHR12151:SF25">
    <property type="entry name" value="LINALOOL DEHYDRATASE_ISOMERASE DOMAIN-CONTAINING PROTEIN"/>
    <property type="match status" value="1"/>
</dbReference>
<keyword evidence="3" id="KW-0479">Metal-binding</keyword>
<keyword evidence="7" id="KW-1185">Reference proteome</keyword>
<keyword evidence="4" id="KW-1015">Disulfide bond</keyword>
<dbReference type="EMBL" id="FOHK01000017">
    <property type="protein sequence ID" value="SET85543.1"/>
    <property type="molecule type" value="Genomic_DNA"/>
</dbReference>
<dbReference type="PANTHER" id="PTHR12151">
    <property type="entry name" value="ELECTRON TRANSPORT PROTIN SCO1/SENC FAMILY MEMBER"/>
    <property type="match status" value="1"/>
</dbReference>
<dbReference type="STRING" id="349064.SAMN05660429_02869"/>